<dbReference type="STRING" id="1408157.A0A1J7J573"/>
<dbReference type="Proteomes" id="UP000182658">
    <property type="component" value="Unassembled WGS sequence"/>
</dbReference>
<dbReference type="OrthoDB" id="2017974at2759"/>
<dbReference type="EMBL" id="KV875093">
    <property type="protein sequence ID" value="OIW34523.1"/>
    <property type="molecule type" value="Genomic_DNA"/>
</dbReference>
<reference evidence="1 2" key="1">
    <citation type="submission" date="2016-10" db="EMBL/GenBank/DDBJ databases">
        <title>Draft genome sequence of Coniochaeta ligniaria NRRL30616, a lignocellulolytic fungus for bioabatement of inhibitors in plant biomass hydrolysates.</title>
        <authorList>
            <consortium name="DOE Joint Genome Institute"/>
            <person name="Jimenez D.J."/>
            <person name="Hector R.E."/>
            <person name="Riley R."/>
            <person name="Sun H."/>
            <person name="Grigoriev I.V."/>
            <person name="Van Elsas J.D."/>
            <person name="Nichols N.N."/>
        </authorList>
    </citation>
    <scope>NUCLEOTIDE SEQUENCE [LARGE SCALE GENOMIC DNA]</scope>
    <source>
        <strain evidence="1 2">NRRL 30616</strain>
    </source>
</reference>
<dbReference type="InParanoid" id="A0A1J7J573"/>
<name>A0A1J7J573_9PEZI</name>
<gene>
    <name evidence="1" type="ORF">CONLIGDRAFT_7936</name>
</gene>
<proteinExistence type="predicted"/>
<evidence type="ECO:0000313" key="2">
    <source>
        <dbReference type="Proteomes" id="UP000182658"/>
    </source>
</evidence>
<keyword evidence="2" id="KW-1185">Reference proteome</keyword>
<accession>A0A1J7J573</accession>
<evidence type="ECO:0000313" key="1">
    <source>
        <dbReference type="EMBL" id="OIW34523.1"/>
    </source>
</evidence>
<protein>
    <submittedName>
        <fullName evidence="1">Uncharacterized protein</fullName>
    </submittedName>
</protein>
<dbReference type="AlphaFoldDB" id="A0A1J7J573"/>
<organism evidence="1 2">
    <name type="scientific">Coniochaeta ligniaria NRRL 30616</name>
    <dbReference type="NCBI Taxonomy" id="1408157"/>
    <lineage>
        <taxon>Eukaryota</taxon>
        <taxon>Fungi</taxon>
        <taxon>Dikarya</taxon>
        <taxon>Ascomycota</taxon>
        <taxon>Pezizomycotina</taxon>
        <taxon>Sordariomycetes</taxon>
        <taxon>Sordariomycetidae</taxon>
        <taxon>Coniochaetales</taxon>
        <taxon>Coniochaetaceae</taxon>
        <taxon>Coniochaeta</taxon>
    </lineage>
</organism>
<sequence>MGGQSKEELQATISYRVRCPVINGFLSNIFERDSSERELQRRHNNELKATELAVDGLADDAFLLIKQPDSKRIPQEKLLEEVKGIYAGFAMVEVKCIEVDNTQTRRGATTATMRTRSNDNLRRPTFEYQPATLIILGSESTARWCFQERCNSSIRTVNGNAPSLTLCSLLQCTLR</sequence>